<gene>
    <name evidence="2" type="ORF">CPAG_06083</name>
</gene>
<sequence>MAKQATGWRHTQSRRGRARDTLMELTAPRPTYQRVLGSAVSTTLQKMRQARCCYHTDAHRQDRAIYQRGVPNITDSDCSCGRGSQTLRHVLFVCPRFTQLREDLFGRVVGGPEGEGDPRKILTMPKLSIKAAKFMINTRLLGQFEAVNREDINKA</sequence>
<protein>
    <submittedName>
        <fullName evidence="2">Uncharacterized protein</fullName>
    </submittedName>
</protein>
<evidence type="ECO:0000313" key="3">
    <source>
        <dbReference type="Proteomes" id="UP000054567"/>
    </source>
</evidence>
<dbReference type="Proteomes" id="UP000054567">
    <property type="component" value="Unassembled WGS sequence"/>
</dbReference>
<evidence type="ECO:0000313" key="2">
    <source>
        <dbReference type="EMBL" id="KMM69769.1"/>
    </source>
</evidence>
<organism evidence="2 3">
    <name type="scientific">Coccidioides posadasii RMSCC 3488</name>
    <dbReference type="NCBI Taxonomy" id="454284"/>
    <lineage>
        <taxon>Eukaryota</taxon>
        <taxon>Fungi</taxon>
        <taxon>Dikarya</taxon>
        <taxon>Ascomycota</taxon>
        <taxon>Pezizomycotina</taxon>
        <taxon>Eurotiomycetes</taxon>
        <taxon>Eurotiomycetidae</taxon>
        <taxon>Onygenales</taxon>
        <taxon>Onygenaceae</taxon>
        <taxon>Coccidioides</taxon>
    </lineage>
</organism>
<accession>A0A0J6FLM1</accession>
<feature type="region of interest" description="Disordered" evidence="1">
    <location>
        <begin position="1"/>
        <end position="20"/>
    </location>
</feature>
<reference evidence="2 3" key="1">
    <citation type="submission" date="2007-06" db="EMBL/GenBank/DDBJ databases">
        <title>The Genome Sequence of Coccidioides posadasii RMSCC_3488.</title>
        <authorList>
            <consortium name="Coccidioides Genome Resources Consortium"/>
            <consortium name="The Broad Institute Genome Sequencing Platform"/>
            <person name="Henn M.R."/>
            <person name="Sykes S."/>
            <person name="Young S."/>
            <person name="Jaffe D."/>
            <person name="Berlin A."/>
            <person name="Alvarez P."/>
            <person name="Butler J."/>
            <person name="Gnerre S."/>
            <person name="Grabherr M."/>
            <person name="Mauceli E."/>
            <person name="Brockman W."/>
            <person name="Kodira C."/>
            <person name="Alvarado L."/>
            <person name="Zeng Q."/>
            <person name="Crawford M."/>
            <person name="Antoine C."/>
            <person name="Devon K."/>
            <person name="Galgiani J."/>
            <person name="Orsborn K."/>
            <person name="Lewis M.L."/>
            <person name="Nusbaum C."/>
            <person name="Galagan J."/>
            <person name="Birren B."/>
        </authorList>
    </citation>
    <scope>NUCLEOTIDE SEQUENCE [LARGE SCALE GENOMIC DNA]</scope>
    <source>
        <strain evidence="2 3">RMSCC 3488</strain>
    </source>
</reference>
<name>A0A0J6FLM1_COCPO</name>
<reference evidence="3" key="3">
    <citation type="journal article" date="2010" name="Genome Res.">
        <title>Population genomic sequencing of Coccidioides fungi reveals recent hybridization and transposon control.</title>
        <authorList>
            <person name="Neafsey D.E."/>
            <person name="Barker B.M."/>
            <person name="Sharpton T.J."/>
            <person name="Stajich J.E."/>
            <person name="Park D.J."/>
            <person name="Whiston E."/>
            <person name="Hung C.-Y."/>
            <person name="McMahan C."/>
            <person name="White J."/>
            <person name="Sykes S."/>
            <person name="Heiman D."/>
            <person name="Young S."/>
            <person name="Zeng Q."/>
            <person name="Abouelleil A."/>
            <person name="Aftuck L."/>
            <person name="Bessette D."/>
            <person name="Brown A."/>
            <person name="FitzGerald M."/>
            <person name="Lui A."/>
            <person name="Macdonald J.P."/>
            <person name="Priest M."/>
            <person name="Orbach M.J."/>
            <person name="Galgiani J.N."/>
            <person name="Kirkland T.N."/>
            <person name="Cole G.T."/>
            <person name="Birren B.W."/>
            <person name="Henn M.R."/>
            <person name="Taylor J.W."/>
            <person name="Rounsley S.D."/>
        </authorList>
    </citation>
    <scope>NUCLEOTIDE SEQUENCE [LARGE SCALE GENOMIC DNA]</scope>
    <source>
        <strain evidence="3">RMSCC 3488</strain>
    </source>
</reference>
<dbReference type="AlphaFoldDB" id="A0A0J6FLM1"/>
<dbReference type="EMBL" id="DS268111">
    <property type="protein sequence ID" value="KMM69769.1"/>
    <property type="molecule type" value="Genomic_DNA"/>
</dbReference>
<proteinExistence type="predicted"/>
<dbReference type="VEuPathDB" id="FungiDB:CPAG_06083"/>
<evidence type="ECO:0000256" key="1">
    <source>
        <dbReference type="SAM" id="MobiDB-lite"/>
    </source>
</evidence>
<reference evidence="3" key="2">
    <citation type="journal article" date="2009" name="Genome Res.">
        <title>Comparative genomic analyses of the human fungal pathogens Coccidioides and their relatives.</title>
        <authorList>
            <person name="Sharpton T.J."/>
            <person name="Stajich J.E."/>
            <person name="Rounsley S.D."/>
            <person name="Gardner M.J."/>
            <person name="Wortman J.R."/>
            <person name="Jordar V.S."/>
            <person name="Maiti R."/>
            <person name="Kodira C.D."/>
            <person name="Neafsey D.E."/>
            <person name="Zeng Q."/>
            <person name="Hung C.-Y."/>
            <person name="McMahan C."/>
            <person name="Muszewska A."/>
            <person name="Grynberg M."/>
            <person name="Mandel M.A."/>
            <person name="Kellner E.M."/>
            <person name="Barker B.M."/>
            <person name="Galgiani J.N."/>
            <person name="Orbach M.J."/>
            <person name="Kirkland T.N."/>
            <person name="Cole G.T."/>
            <person name="Henn M.R."/>
            <person name="Birren B.W."/>
            <person name="Taylor J.W."/>
        </authorList>
    </citation>
    <scope>NUCLEOTIDE SEQUENCE [LARGE SCALE GENOMIC DNA]</scope>
    <source>
        <strain evidence="3">RMSCC 3488</strain>
    </source>
</reference>